<dbReference type="InterPro" id="IPR025559">
    <property type="entry name" value="Eis_dom"/>
</dbReference>
<dbReference type="AlphaFoldDB" id="A0A0D1YAL8"/>
<dbReference type="EMBL" id="LGUG01000013">
    <property type="protein sequence ID" value="KON84209.1"/>
    <property type="molecule type" value="Genomic_DNA"/>
</dbReference>
<dbReference type="InterPro" id="IPR036527">
    <property type="entry name" value="SCP2_sterol-bd_dom_sf"/>
</dbReference>
<dbReference type="SUPFAM" id="SSF55718">
    <property type="entry name" value="SCP-like"/>
    <property type="match status" value="1"/>
</dbReference>
<dbReference type="Proteomes" id="UP000037269">
    <property type="component" value="Unassembled WGS sequence"/>
</dbReference>
<comment type="caution">
    <text evidence="2">The sequence shown here is derived from an EMBL/GenBank/DDBJ whole genome shotgun (WGS) entry which is preliminary data.</text>
</comment>
<keyword evidence="3" id="KW-1185">Reference proteome</keyword>
<reference evidence="2 3" key="1">
    <citation type="submission" date="2015-07" db="EMBL/GenBank/DDBJ databases">
        <title>Fjat-14205 dsm 2895.</title>
        <authorList>
            <person name="Liu B."/>
            <person name="Wang J."/>
            <person name="Zhu Y."/>
            <person name="Liu G."/>
            <person name="Chen Q."/>
            <person name="Chen Z."/>
            <person name="Lan J."/>
            <person name="Che J."/>
            <person name="Ge C."/>
            <person name="Shi H."/>
            <person name="Pan Z."/>
            <person name="Liu X."/>
        </authorList>
    </citation>
    <scope>NUCLEOTIDE SEQUENCE [LARGE SCALE GENOMIC DNA]</scope>
    <source>
        <strain evidence="2 3">DSM 2895</strain>
    </source>
</reference>
<organism evidence="2 3">
    <name type="scientific">Aneurinibacillus migulanus</name>
    <name type="common">Bacillus migulanus</name>
    <dbReference type="NCBI Taxonomy" id="47500"/>
    <lineage>
        <taxon>Bacteria</taxon>
        <taxon>Bacillati</taxon>
        <taxon>Bacillota</taxon>
        <taxon>Bacilli</taxon>
        <taxon>Bacillales</taxon>
        <taxon>Paenibacillaceae</taxon>
        <taxon>Aneurinibacillus group</taxon>
        <taxon>Aneurinibacillus</taxon>
    </lineage>
</organism>
<evidence type="ECO:0000313" key="3">
    <source>
        <dbReference type="Proteomes" id="UP000037269"/>
    </source>
</evidence>
<feature type="domain" description="Enhanced intracellular survival protein" evidence="1">
    <location>
        <begin position="9"/>
        <end position="62"/>
    </location>
</feature>
<name>A0A0D1YAL8_ANEMI</name>
<proteinExistence type="predicted"/>
<gene>
    <name evidence="2" type="ORF">AF333_30140</name>
</gene>
<dbReference type="PATRIC" id="fig|47500.8.peg.6423"/>
<dbReference type="Pfam" id="PF13530">
    <property type="entry name" value="SCP2_2"/>
    <property type="match status" value="1"/>
</dbReference>
<evidence type="ECO:0000313" key="2">
    <source>
        <dbReference type="EMBL" id="KON84209.1"/>
    </source>
</evidence>
<protein>
    <recommendedName>
        <fullName evidence="1">Enhanced intracellular survival protein domain-containing protein</fullName>
    </recommendedName>
</protein>
<sequence length="89" mass="10283">MARIVDLRLFLEKYPFQSQEADCQLTFTLHDPMLEWNQGTFTLAVDKEGKGHLTEGGANATVALERIFKFLPLWRPDLSQGYFSIYWIG</sequence>
<evidence type="ECO:0000259" key="1">
    <source>
        <dbReference type="Pfam" id="PF13530"/>
    </source>
</evidence>
<dbReference type="Gene3D" id="3.30.1050.10">
    <property type="entry name" value="SCP2 sterol-binding domain"/>
    <property type="match status" value="1"/>
</dbReference>
<accession>A0A0D1YAL8</accession>